<dbReference type="GO" id="GO:0008757">
    <property type="term" value="F:S-adenosylmethionine-dependent methyltransferase activity"/>
    <property type="evidence" value="ECO:0007669"/>
    <property type="project" value="InterPro"/>
</dbReference>
<proteinExistence type="predicted"/>
<evidence type="ECO:0000313" key="2">
    <source>
        <dbReference type="Proteomes" id="UP000178168"/>
    </source>
</evidence>
<dbReference type="CDD" id="cd02440">
    <property type="entry name" value="AdoMet_MTases"/>
    <property type="match status" value="1"/>
</dbReference>
<dbReference type="InterPro" id="IPR029063">
    <property type="entry name" value="SAM-dependent_MTases_sf"/>
</dbReference>
<dbReference type="AlphaFoldDB" id="A0A1G2SKS3"/>
<comment type="caution">
    <text evidence="1">The sequence shown here is derived from an EMBL/GenBank/DDBJ whole genome shotgun (WGS) entry which is preliminary data.</text>
</comment>
<dbReference type="STRING" id="1802730.A2591_02525"/>
<dbReference type="Proteomes" id="UP000178168">
    <property type="component" value="Unassembled WGS sequence"/>
</dbReference>
<dbReference type="SUPFAM" id="SSF53335">
    <property type="entry name" value="S-adenosyl-L-methionine-dependent methyltransferases"/>
    <property type="match status" value="1"/>
</dbReference>
<organism evidence="1 2">
    <name type="scientific">Candidatus Yonathbacteria bacterium RIFOXYD1_FULL_52_36</name>
    <dbReference type="NCBI Taxonomy" id="1802730"/>
    <lineage>
        <taxon>Bacteria</taxon>
        <taxon>Candidatus Yonathiibacteriota</taxon>
    </lineage>
</organism>
<accession>A0A1G2SKS3</accession>
<dbReference type="Pfam" id="PF13489">
    <property type="entry name" value="Methyltransf_23"/>
    <property type="match status" value="1"/>
</dbReference>
<reference evidence="1 2" key="1">
    <citation type="journal article" date="2016" name="Nat. Commun.">
        <title>Thousands of microbial genomes shed light on interconnected biogeochemical processes in an aquifer system.</title>
        <authorList>
            <person name="Anantharaman K."/>
            <person name="Brown C.T."/>
            <person name="Hug L.A."/>
            <person name="Sharon I."/>
            <person name="Castelle C.J."/>
            <person name="Probst A.J."/>
            <person name="Thomas B.C."/>
            <person name="Singh A."/>
            <person name="Wilkins M.J."/>
            <person name="Karaoz U."/>
            <person name="Brodie E.L."/>
            <person name="Williams K.H."/>
            <person name="Hubbard S.S."/>
            <person name="Banfield J.F."/>
        </authorList>
    </citation>
    <scope>NUCLEOTIDE SEQUENCE [LARGE SCALE GENOMIC DNA]</scope>
</reference>
<name>A0A1G2SKS3_9BACT</name>
<sequence length="345" mass="39504">MRALNALIKKEGFSAAVKNFDYEGMRFDYAENYSRADFIPFLPASIDATVLDLGSGYGNITIPLARKFKKVIATDASLELLEFLNLRAQGEGIQNIECVNIASLEHGDLPFQQKSFDVIILNGVLEWVGSGKTEKDPGVYQQELLNALAGLLKDDGVLYIAIENRLFPGWLRRDPHSKLKWTSMLPRPIADWYARRKGHKNGYRTYIYSKHGYKKLLSNAGFTNTKFYYPYSSYRDPEFIYGDDLSVKRKLFNEGYAKNIFTSKWYGFLQVIRHLGLENSFLSSFMIMAKKDKGSFVPDFIRQKGFGEHENCALMKIVDRKSKERTLWIFEGDSANPVHQETMEG</sequence>
<dbReference type="PANTHER" id="PTHR43861">
    <property type="entry name" value="TRANS-ACONITATE 2-METHYLTRANSFERASE-RELATED"/>
    <property type="match status" value="1"/>
</dbReference>
<evidence type="ECO:0000313" key="1">
    <source>
        <dbReference type="EMBL" id="OHA85685.1"/>
    </source>
</evidence>
<dbReference type="PANTHER" id="PTHR43861:SF1">
    <property type="entry name" value="TRANS-ACONITATE 2-METHYLTRANSFERASE"/>
    <property type="match status" value="1"/>
</dbReference>
<protein>
    <submittedName>
        <fullName evidence="1">Uncharacterized protein</fullName>
    </submittedName>
</protein>
<dbReference type="EMBL" id="MHUZ01000020">
    <property type="protein sequence ID" value="OHA85685.1"/>
    <property type="molecule type" value="Genomic_DNA"/>
</dbReference>
<dbReference type="Gene3D" id="3.40.50.150">
    <property type="entry name" value="Vaccinia Virus protein VP39"/>
    <property type="match status" value="1"/>
</dbReference>
<gene>
    <name evidence="1" type="ORF">A2591_02525</name>
</gene>